<dbReference type="InterPro" id="IPR000403">
    <property type="entry name" value="PI3/4_kinase_cat_dom"/>
</dbReference>
<dbReference type="GO" id="GO:0005942">
    <property type="term" value="C:phosphatidylinositol 3-kinase complex"/>
    <property type="evidence" value="ECO:0007669"/>
    <property type="project" value="TreeGrafter"/>
</dbReference>
<dbReference type="Pfam" id="PF00454">
    <property type="entry name" value="PI3_PI4_kinase"/>
    <property type="match status" value="1"/>
</dbReference>
<dbReference type="InterPro" id="IPR018936">
    <property type="entry name" value="PI3/4_kinase_CS"/>
</dbReference>
<accession>A0A1I7SST6</accession>
<evidence type="ECO:0000259" key="13">
    <source>
        <dbReference type="PROSITE" id="PS51547"/>
    </source>
</evidence>
<feature type="domain" description="PI3K/PI4K catalytic" evidence="10">
    <location>
        <begin position="886"/>
        <end position="1161"/>
    </location>
</feature>
<dbReference type="PROSITE" id="PS51546">
    <property type="entry name" value="PI3K_RBD"/>
    <property type="match status" value="1"/>
</dbReference>
<dbReference type="PROSITE" id="PS00916">
    <property type="entry name" value="PI3_4_KINASE_2"/>
    <property type="match status" value="1"/>
</dbReference>
<evidence type="ECO:0000259" key="12">
    <source>
        <dbReference type="PROSITE" id="PS51546"/>
    </source>
</evidence>
<evidence type="ECO:0000259" key="9">
    <source>
        <dbReference type="PROSITE" id="PS50195"/>
    </source>
</evidence>
<feature type="domain" description="PIK helical" evidence="11">
    <location>
        <begin position="639"/>
        <end position="818"/>
    </location>
</feature>
<dbReference type="eggNOG" id="KOG0905">
    <property type="taxonomic scope" value="Eukaryota"/>
</dbReference>
<name>A0A1I7SST6_BURXY</name>
<evidence type="ECO:0000256" key="4">
    <source>
        <dbReference type="ARBA" id="ARBA00022777"/>
    </source>
</evidence>
<dbReference type="Gene3D" id="2.60.40.150">
    <property type="entry name" value="C2 domain"/>
    <property type="match status" value="2"/>
</dbReference>
<dbReference type="InterPro" id="IPR000008">
    <property type="entry name" value="C2_dom"/>
</dbReference>
<dbReference type="InterPro" id="IPR001263">
    <property type="entry name" value="PI3K_accessory_dom"/>
</dbReference>
<dbReference type="PROSITE" id="PS00915">
    <property type="entry name" value="PI3_4_KINASE_1"/>
    <property type="match status" value="1"/>
</dbReference>
<dbReference type="SUPFAM" id="SSF64268">
    <property type="entry name" value="PX domain"/>
    <property type="match status" value="1"/>
</dbReference>
<dbReference type="InterPro" id="IPR035892">
    <property type="entry name" value="C2_domain_sf"/>
</dbReference>
<dbReference type="Pfam" id="PF00168">
    <property type="entry name" value="C2"/>
    <property type="match status" value="1"/>
</dbReference>
<dbReference type="InterPro" id="IPR015433">
    <property type="entry name" value="PI3/4_kinase"/>
</dbReference>
<evidence type="ECO:0000259" key="8">
    <source>
        <dbReference type="PROSITE" id="PS50004"/>
    </source>
</evidence>
<dbReference type="PROSITE" id="PS50195">
    <property type="entry name" value="PX"/>
    <property type="match status" value="1"/>
</dbReference>
<keyword evidence="5" id="KW-0443">Lipid metabolism</keyword>
<dbReference type="Gene3D" id="1.10.1070.11">
    <property type="entry name" value="Phosphatidylinositol 3-/4-kinase, catalytic domain"/>
    <property type="match status" value="1"/>
</dbReference>
<dbReference type="PROSITE" id="PS51547">
    <property type="entry name" value="C2_PI3K"/>
    <property type="match status" value="1"/>
</dbReference>
<feature type="domain" description="PI3K-RBD" evidence="12">
    <location>
        <begin position="231"/>
        <end position="329"/>
    </location>
</feature>
<feature type="domain" description="C2" evidence="8">
    <location>
        <begin position="1336"/>
        <end position="1463"/>
    </location>
</feature>
<dbReference type="SMART" id="SM00239">
    <property type="entry name" value="C2"/>
    <property type="match status" value="1"/>
</dbReference>
<dbReference type="SMART" id="SM00145">
    <property type="entry name" value="PI3Ka"/>
    <property type="match status" value="1"/>
</dbReference>
<keyword evidence="3" id="KW-0808">Transferase</keyword>
<evidence type="ECO:0000256" key="5">
    <source>
        <dbReference type="ARBA" id="ARBA00023098"/>
    </source>
</evidence>
<dbReference type="Proteomes" id="UP000095284">
    <property type="component" value="Unplaced"/>
</dbReference>
<dbReference type="Pfam" id="PF00787">
    <property type="entry name" value="PX"/>
    <property type="match status" value="1"/>
</dbReference>
<dbReference type="GO" id="GO:0043491">
    <property type="term" value="P:phosphatidylinositol 3-kinase/protein kinase B signal transduction"/>
    <property type="evidence" value="ECO:0007669"/>
    <property type="project" value="TreeGrafter"/>
</dbReference>
<evidence type="ECO:0000313" key="15">
    <source>
        <dbReference type="WBParaSite" id="BXY_1610400.1"/>
    </source>
</evidence>
<dbReference type="InterPro" id="IPR002420">
    <property type="entry name" value="PI3K-type_C2_dom"/>
</dbReference>
<feature type="domain" description="PX" evidence="9">
    <location>
        <begin position="1206"/>
        <end position="1322"/>
    </location>
</feature>
<comment type="similarity">
    <text evidence="6">Belongs to the PI3/PI4-kinase family.</text>
</comment>
<evidence type="ECO:0000259" key="10">
    <source>
        <dbReference type="PROSITE" id="PS50290"/>
    </source>
</evidence>
<dbReference type="InterPro" id="IPR036871">
    <property type="entry name" value="PX_dom_sf"/>
</dbReference>
<organism evidence="14 15">
    <name type="scientific">Bursaphelenchus xylophilus</name>
    <name type="common">Pinewood nematode worm</name>
    <name type="synonym">Aphelenchoides xylophilus</name>
    <dbReference type="NCBI Taxonomy" id="6326"/>
    <lineage>
        <taxon>Eukaryota</taxon>
        <taxon>Metazoa</taxon>
        <taxon>Ecdysozoa</taxon>
        <taxon>Nematoda</taxon>
        <taxon>Chromadorea</taxon>
        <taxon>Rhabditida</taxon>
        <taxon>Tylenchina</taxon>
        <taxon>Tylenchomorpha</taxon>
        <taxon>Aphelenchoidea</taxon>
        <taxon>Aphelenchoididae</taxon>
        <taxon>Bursaphelenchus</taxon>
    </lineage>
</organism>
<comment type="catalytic activity">
    <reaction evidence="1">
        <text>a 1,2-diacyl-sn-glycero-3-phospho-(1D-myo-inositol) + ATP = a 1,2-diacyl-sn-glycero-3-phospho-(1D-myo-inositol-3-phosphate) + ADP + H(+)</text>
        <dbReference type="Rhea" id="RHEA:12709"/>
        <dbReference type="ChEBI" id="CHEBI:15378"/>
        <dbReference type="ChEBI" id="CHEBI:30616"/>
        <dbReference type="ChEBI" id="CHEBI:57880"/>
        <dbReference type="ChEBI" id="CHEBI:58088"/>
        <dbReference type="ChEBI" id="CHEBI:456216"/>
        <dbReference type="EC" id="2.7.1.137"/>
    </reaction>
</comment>
<dbReference type="PROSITE" id="PS50290">
    <property type="entry name" value="PI3_4_KINASE_3"/>
    <property type="match status" value="1"/>
</dbReference>
<dbReference type="PANTHER" id="PTHR10048">
    <property type="entry name" value="PHOSPHATIDYLINOSITOL KINASE"/>
    <property type="match status" value="1"/>
</dbReference>
<evidence type="ECO:0000256" key="7">
    <source>
        <dbReference type="SAM" id="MobiDB-lite"/>
    </source>
</evidence>
<dbReference type="PROSITE" id="PS50004">
    <property type="entry name" value="C2"/>
    <property type="match status" value="1"/>
</dbReference>
<dbReference type="InterPro" id="IPR036940">
    <property type="entry name" value="PI3/4_kinase_cat_sf"/>
</dbReference>
<sequence>MAKGSDLEFILDLNKSHCNGESNGNQEERDLIDIEDPVIVQRRLTISKIQDLCNLPYYPSQPSFFRPYSFGLTHSASAPTIPRSTPNLRPVNFFEVKENSDMFSNCNNNGVTVPFRMKENYNIESINELDPLYIREQRALSEIPSTSQGVVEDVVNENQNTEERGKSVRTEKKRIDRTKRPASLHDLEYVKEPVHEFYKDCLSLEQFINNLRINTTFSFLAPVKDYSTTMAECIKLTVYINKKCKFSDEKLEFTCDSSSTVRDILTEVLLKTLPQDMMDQNNGTIPLSDYSLCVYGVELALGLDEAIGTFVFVGLELSHDRDVRLELVPLEHVNLSGPKSSSFSFVTIDSKPIYFDHFDSFVNTFKRNVEICKNAPTDKVARHNIHQSLKLIQTYTNFSQSSSFNDALDLFLKSNSPDVVQYSISRLVNELITFFQVYCKCAPTDFSITTNAEARDFPVKEVMKCNDIHFEFIIDSLHNIPLSWTSKYHQFFIEVEVIHGVNGLGVQKTTGRVAVDISDNTIVFSDMIHIECPISKFPREVHASFVVIGELKPELQTNSATPSQDYLASGSIPVFNRNGSIVTGTVLLGLNRLTNNILQPWGPQSLIRCPEDAVLRVTFLEYEYDIRFPNTIVYNKFQWQDFNTMNKADQEFAHNTVENSTFHMISKDEKEFLWSKRCYLRGLPRALPLILHACFSWDSISVGHIYALLDDWTDLPPEVAVELLLPYFPDQKVRSKAIAWIRKASPAFIFGFTPQFVEALRFETYEDSELAKFLLERCVLDRTFAFEFYWQLQQRIDTVTNYGFKARCQLLQGKLCSLGIPEFAEDIKQQNIFLKMIEKLNEHIKAVPEPSMETVLKQELRVIEAEMEISRLRIPLNPAFRCLSINVENCGYFNSLTKPLRLVFKGETIDYSVIFKAGDDLRQDSIVLQLVGIMDDIWHRNGLDLRLILFRCLPMGPQKGFIELVPSCRTLREIQVSAGATGVFKDDVINTWLQTHNPSEFKYRCALENFRRSCAAWCLATYLLGIGDRHNDNILITTNGHVFHIDFGKYMGDWQMAGSIKRDRVPFILTPEMVYVINQGKLVSTQHFQDFIDECCQAFNLIRKHSSLLLNTMRFMCCSDIPGLNTSAQQFVENNLFLHLNDVDATITFTRMIQDTLTSVFPRLNFFAHTLAQLKQNPSFSAAFGGITDVNQMSFISGTYSMQQEGRISRIVISSYEKWKTPEKVYMYKCLIKRENVAVQNVVYRTYDEFNELQLKLRCKFSRIGFPSLGRGILMGRRNVHSVAAQRQIEIQQFVQMLFDFPKEISHCDLVYTFFHTIYRDETPEQHRQRNDDSVSSSHPEVFVRICLDSSDKKLRIFVGHARNIPPVNKLTEPDTYVKTYLRRSSEKGEKRKTAVVQKSTNPTYNSELTYSLHSHDLNYVTDYVVDVSVWFSSYLLKDNFKMCDISVPLKSLSSATTFEKWYRLNECF</sequence>
<dbReference type="GO" id="GO:0016477">
    <property type="term" value="P:cell migration"/>
    <property type="evidence" value="ECO:0007669"/>
    <property type="project" value="TreeGrafter"/>
</dbReference>
<keyword evidence="4" id="KW-0418">Kinase</keyword>
<dbReference type="GO" id="GO:0005737">
    <property type="term" value="C:cytoplasm"/>
    <property type="evidence" value="ECO:0007669"/>
    <property type="project" value="TreeGrafter"/>
</dbReference>
<dbReference type="InterPro" id="IPR000341">
    <property type="entry name" value="PI3K_Ras-bd_dom"/>
</dbReference>
<evidence type="ECO:0000256" key="2">
    <source>
        <dbReference type="ARBA" id="ARBA00012073"/>
    </source>
</evidence>
<dbReference type="SUPFAM" id="SSF48371">
    <property type="entry name" value="ARM repeat"/>
    <property type="match status" value="1"/>
</dbReference>
<proteinExistence type="inferred from homology"/>
<dbReference type="GO" id="GO:0035005">
    <property type="term" value="F:1-phosphatidylinositol-4-phosphate 3-kinase activity"/>
    <property type="evidence" value="ECO:0007669"/>
    <property type="project" value="TreeGrafter"/>
</dbReference>
<dbReference type="GO" id="GO:0035091">
    <property type="term" value="F:phosphatidylinositol binding"/>
    <property type="evidence" value="ECO:0007669"/>
    <property type="project" value="InterPro"/>
</dbReference>
<dbReference type="SMART" id="SM00146">
    <property type="entry name" value="PI3Kc"/>
    <property type="match status" value="1"/>
</dbReference>
<dbReference type="SUPFAM" id="SSF49562">
    <property type="entry name" value="C2 domain (Calcium/lipid-binding domain, CaLB)"/>
    <property type="match status" value="2"/>
</dbReference>
<dbReference type="PANTHER" id="PTHR10048:SF14">
    <property type="entry name" value="LD28067P"/>
    <property type="match status" value="1"/>
</dbReference>
<dbReference type="Gene3D" id="1.25.40.70">
    <property type="entry name" value="Phosphatidylinositol 3-kinase, accessory domain (PIK)"/>
    <property type="match status" value="1"/>
</dbReference>
<dbReference type="GO" id="GO:0005886">
    <property type="term" value="C:plasma membrane"/>
    <property type="evidence" value="ECO:0007669"/>
    <property type="project" value="TreeGrafter"/>
</dbReference>
<dbReference type="SUPFAM" id="SSF56112">
    <property type="entry name" value="Protein kinase-like (PK-like)"/>
    <property type="match status" value="1"/>
</dbReference>
<dbReference type="GO" id="GO:0016303">
    <property type="term" value="F:1-phosphatidylinositol-3-kinase activity"/>
    <property type="evidence" value="ECO:0007669"/>
    <property type="project" value="UniProtKB-EC"/>
</dbReference>
<dbReference type="PROSITE" id="PS51545">
    <property type="entry name" value="PIK_HELICAL"/>
    <property type="match status" value="1"/>
</dbReference>
<dbReference type="GO" id="GO:0048015">
    <property type="term" value="P:phosphatidylinositol-mediated signaling"/>
    <property type="evidence" value="ECO:0007669"/>
    <property type="project" value="TreeGrafter"/>
</dbReference>
<dbReference type="InterPro" id="IPR042236">
    <property type="entry name" value="PI3K_accessory_sf"/>
</dbReference>
<reference evidence="15" key="1">
    <citation type="submission" date="2016-11" db="UniProtKB">
        <authorList>
            <consortium name="WormBaseParasite"/>
        </authorList>
    </citation>
    <scope>IDENTIFICATION</scope>
</reference>
<feature type="domain" description="C2 PI3K-type" evidence="13">
    <location>
        <begin position="466"/>
        <end position="629"/>
    </location>
</feature>
<protein>
    <recommendedName>
        <fullName evidence="2">phosphatidylinositol 3-kinase</fullName>
        <ecNumber evidence="2">2.7.1.137</ecNumber>
    </recommendedName>
</protein>
<dbReference type="SMART" id="SM00312">
    <property type="entry name" value="PX"/>
    <property type="match status" value="1"/>
</dbReference>
<dbReference type="InterPro" id="IPR001683">
    <property type="entry name" value="PX_dom"/>
</dbReference>
<dbReference type="WBParaSite" id="BXY_1610400.1">
    <property type="protein sequence ID" value="BXY_1610400.1"/>
    <property type="gene ID" value="BXY_1610400"/>
</dbReference>
<evidence type="ECO:0000256" key="3">
    <source>
        <dbReference type="ARBA" id="ARBA00022679"/>
    </source>
</evidence>
<feature type="compositionally biased region" description="Basic and acidic residues" evidence="7">
    <location>
        <begin position="161"/>
        <end position="174"/>
    </location>
</feature>
<dbReference type="FunFam" id="3.30.1010.10:FF:000001">
    <property type="entry name" value="Phosphatidylinositol 4-phosphate 3-kinase C2 domain-containing subunit beta"/>
    <property type="match status" value="1"/>
</dbReference>
<feature type="region of interest" description="Disordered" evidence="7">
    <location>
        <begin position="158"/>
        <end position="177"/>
    </location>
</feature>
<dbReference type="Gene3D" id="3.30.1010.10">
    <property type="entry name" value="Phosphatidylinositol 3-kinase Catalytic Subunit, Chain A, domain 4"/>
    <property type="match status" value="1"/>
</dbReference>
<evidence type="ECO:0000313" key="14">
    <source>
        <dbReference type="Proteomes" id="UP000095284"/>
    </source>
</evidence>
<evidence type="ECO:0000259" key="11">
    <source>
        <dbReference type="PROSITE" id="PS51545"/>
    </source>
</evidence>
<dbReference type="EC" id="2.7.1.137" evidence="2"/>
<evidence type="ECO:0000256" key="1">
    <source>
        <dbReference type="ARBA" id="ARBA00001498"/>
    </source>
</evidence>
<dbReference type="Gene3D" id="3.10.20.90">
    <property type="entry name" value="Phosphatidylinositol 3-kinase Catalytic Subunit, Chain A, domain 1"/>
    <property type="match status" value="1"/>
</dbReference>
<evidence type="ECO:0000256" key="6">
    <source>
        <dbReference type="PROSITE-ProRule" id="PRU00880"/>
    </source>
</evidence>
<dbReference type="InterPro" id="IPR011009">
    <property type="entry name" value="Kinase-like_dom_sf"/>
</dbReference>
<dbReference type="InterPro" id="IPR016024">
    <property type="entry name" value="ARM-type_fold"/>
</dbReference>
<dbReference type="Pfam" id="PF00613">
    <property type="entry name" value="PI3Ka"/>
    <property type="match status" value="1"/>
</dbReference>
<dbReference type="Gene3D" id="3.30.1520.10">
    <property type="entry name" value="Phox-like domain"/>
    <property type="match status" value="1"/>
</dbReference>